<feature type="transmembrane region" description="Helical" evidence="8">
    <location>
        <begin position="30"/>
        <end position="56"/>
    </location>
</feature>
<keyword evidence="6 7" id="KW-0472">Membrane</keyword>
<dbReference type="InterPro" id="IPR028362">
    <property type="entry name" value="AlgI"/>
</dbReference>
<name>A0A174G2V3_9FIRM</name>
<evidence type="ECO:0000313" key="9">
    <source>
        <dbReference type="EMBL" id="CUO56311.1"/>
    </source>
</evidence>
<dbReference type="InterPro" id="IPR004299">
    <property type="entry name" value="MBOAT_fam"/>
</dbReference>
<dbReference type="GO" id="GO:0005886">
    <property type="term" value="C:plasma membrane"/>
    <property type="evidence" value="ECO:0007669"/>
    <property type="project" value="UniProtKB-SubCell"/>
</dbReference>
<feature type="transmembrane region" description="Helical" evidence="8">
    <location>
        <begin position="358"/>
        <end position="375"/>
    </location>
</feature>
<feature type="transmembrane region" description="Helical" evidence="8">
    <location>
        <begin position="224"/>
        <end position="241"/>
    </location>
</feature>
<feature type="transmembrane region" description="Helical" evidence="8">
    <location>
        <begin position="110"/>
        <end position="129"/>
    </location>
</feature>
<keyword evidence="4 8" id="KW-0812">Transmembrane</keyword>
<dbReference type="Proteomes" id="UP000095651">
    <property type="component" value="Unassembled WGS sequence"/>
</dbReference>
<feature type="transmembrane region" description="Helical" evidence="8">
    <location>
        <begin position="191"/>
        <end position="212"/>
    </location>
</feature>
<evidence type="ECO:0000313" key="10">
    <source>
        <dbReference type="Proteomes" id="UP000095651"/>
    </source>
</evidence>
<dbReference type="InterPro" id="IPR051085">
    <property type="entry name" value="MB_O-acyltransferase"/>
</dbReference>
<evidence type="ECO:0000256" key="3">
    <source>
        <dbReference type="ARBA" id="ARBA00022475"/>
    </source>
</evidence>
<feature type="transmembrane region" description="Helical" evidence="8">
    <location>
        <begin position="76"/>
        <end position="98"/>
    </location>
</feature>
<evidence type="ECO:0000256" key="7">
    <source>
        <dbReference type="PIRNR" id="PIRNR016636"/>
    </source>
</evidence>
<accession>A0A174G2V3</accession>
<dbReference type="EMBL" id="CYZE01000008">
    <property type="protein sequence ID" value="CUO56311.1"/>
    <property type="molecule type" value="Genomic_DNA"/>
</dbReference>
<gene>
    <name evidence="9" type="primary">dltB</name>
    <name evidence="9" type="ORF">ERS852407_03204</name>
</gene>
<keyword evidence="5 8" id="KW-1133">Transmembrane helix</keyword>
<dbReference type="GO" id="GO:0042121">
    <property type="term" value="P:alginic acid biosynthetic process"/>
    <property type="evidence" value="ECO:0007669"/>
    <property type="project" value="InterPro"/>
</dbReference>
<evidence type="ECO:0000256" key="1">
    <source>
        <dbReference type="ARBA" id="ARBA00004651"/>
    </source>
</evidence>
<keyword evidence="3 7" id="KW-1003">Cell membrane</keyword>
<dbReference type="PIRSF" id="PIRSF016636">
    <property type="entry name" value="AlgI_DltB"/>
    <property type="match status" value="1"/>
</dbReference>
<dbReference type="PANTHER" id="PTHR13285">
    <property type="entry name" value="ACYLTRANSFERASE"/>
    <property type="match status" value="1"/>
</dbReference>
<dbReference type="PANTHER" id="PTHR13285:SF18">
    <property type="entry name" value="PROTEIN-CYSTEINE N-PALMITOYLTRANSFERASE RASP"/>
    <property type="match status" value="1"/>
</dbReference>
<feature type="transmembrane region" description="Helical" evidence="8">
    <location>
        <begin position="438"/>
        <end position="459"/>
    </location>
</feature>
<evidence type="ECO:0000256" key="6">
    <source>
        <dbReference type="ARBA" id="ARBA00023136"/>
    </source>
</evidence>
<comment type="subcellular location">
    <subcellularLocation>
        <location evidence="1">Cell membrane</location>
        <topology evidence="1">Multi-pass membrane protein</topology>
    </subcellularLocation>
</comment>
<protein>
    <submittedName>
        <fullName evidence="9">Predicted membrane protein involved in D-alanine export</fullName>
    </submittedName>
</protein>
<dbReference type="AlphaFoldDB" id="A0A174G2V3"/>
<dbReference type="PIRSF" id="PIRSF500217">
    <property type="entry name" value="AlgI"/>
    <property type="match status" value="1"/>
</dbReference>
<feature type="transmembrane region" description="Helical" evidence="8">
    <location>
        <begin position="402"/>
        <end position="426"/>
    </location>
</feature>
<keyword evidence="7" id="KW-0012">Acyltransferase</keyword>
<evidence type="ECO:0000256" key="2">
    <source>
        <dbReference type="ARBA" id="ARBA00010323"/>
    </source>
</evidence>
<evidence type="ECO:0000256" key="5">
    <source>
        <dbReference type="ARBA" id="ARBA00022989"/>
    </source>
</evidence>
<keyword evidence="7" id="KW-0808">Transferase</keyword>
<dbReference type="RefSeq" id="WP_055656671.1">
    <property type="nucleotide sequence ID" value="NZ_CABIXC010000008.1"/>
</dbReference>
<dbReference type="GO" id="GO:0016746">
    <property type="term" value="F:acyltransferase activity"/>
    <property type="evidence" value="ECO:0007669"/>
    <property type="project" value="UniProtKB-KW"/>
</dbReference>
<feature type="transmembrane region" description="Helical" evidence="8">
    <location>
        <begin position="6"/>
        <end position="23"/>
    </location>
</feature>
<organism evidence="9 10">
    <name type="scientific">Hungatella hathewayi</name>
    <dbReference type="NCBI Taxonomy" id="154046"/>
    <lineage>
        <taxon>Bacteria</taxon>
        <taxon>Bacillati</taxon>
        <taxon>Bacillota</taxon>
        <taxon>Clostridia</taxon>
        <taxon>Lachnospirales</taxon>
        <taxon>Lachnospiraceae</taxon>
        <taxon>Hungatella</taxon>
    </lineage>
</organism>
<dbReference type="InterPro" id="IPR024194">
    <property type="entry name" value="Ac/AlaTfrase_AlgI/DltB"/>
</dbReference>
<sequence>MVFSSLLFLFRFLPVMLIVYFAAPKRFRNGVLFIGSLIFYGWGEPVYISLLLFSTLVDYVHGRLVWRFMEEGKQKRARLCVASSVIINLGLLGVFKYADFLLETVGRLTGLAFPLPGLALPIGISFYTFQTMSYTIDIYRKEASPQKNIIDFGAYVSMFPQLIAGPIVRYHTIAEELRERTENFAGFSRGVFLFAVGLGKKVLIANTIGALWTQISGVPDAERTVLMMWMGILAFGMQIYFDFSGYSDMAMGLGAMMGFHFPENFRYPYTAKSITDFWRRWHITLSTWFKEYVYIPLGGNRRGAAVQVRNIAIVWLLTGIWHGAAWNYLLWGLYFGALLLLEKFILKPYLEKMPSAVRSVYAMIFVFLGWVLFAHENMAEGLQYFTQMAGAGGIAFASRRTWYLLVTNLPLFAAAVLGSTPLPGILCRKLSGRVRETAELLFVAVILVLSVAFLVDASYNPFLYFRF</sequence>
<comment type="similarity">
    <text evidence="2 7">Belongs to the membrane-bound acyltransferase family.</text>
</comment>
<evidence type="ECO:0000256" key="8">
    <source>
        <dbReference type="SAM" id="Phobius"/>
    </source>
</evidence>
<proteinExistence type="inferred from homology"/>
<dbReference type="Pfam" id="PF03062">
    <property type="entry name" value="MBOAT"/>
    <property type="match status" value="1"/>
</dbReference>
<reference evidence="9 10" key="1">
    <citation type="submission" date="2015-09" db="EMBL/GenBank/DDBJ databases">
        <authorList>
            <consortium name="Pathogen Informatics"/>
        </authorList>
    </citation>
    <scope>NUCLEOTIDE SEQUENCE [LARGE SCALE GENOMIC DNA]</scope>
    <source>
        <strain evidence="9 10">2789STDY5608850</strain>
    </source>
</reference>
<evidence type="ECO:0000256" key="4">
    <source>
        <dbReference type="ARBA" id="ARBA00022692"/>
    </source>
</evidence>